<name>A0A1X7UYA6_AMPQE</name>
<evidence type="ECO:0000256" key="7">
    <source>
        <dbReference type="ARBA" id="ARBA00022989"/>
    </source>
</evidence>
<dbReference type="EC" id="2.4.1.135" evidence="3 15"/>
<evidence type="ECO:0000256" key="8">
    <source>
        <dbReference type="ARBA" id="ARBA00023136"/>
    </source>
</evidence>
<dbReference type="KEGG" id="aqu:100641889"/>
<comment type="similarity">
    <text evidence="2 15">Belongs to the glycosyltransferase 43 family.</text>
</comment>
<dbReference type="Gene3D" id="3.90.550.10">
    <property type="entry name" value="Spore Coat Polysaccharide Biosynthesis Protein SpsA, Chain A"/>
    <property type="match status" value="1"/>
</dbReference>
<protein>
    <recommendedName>
        <fullName evidence="3 15">Galactosylgalactosylxylosylprotein 3-beta-glucuronosyltransferase</fullName>
        <ecNumber evidence="3 15">2.4.1.135</ecNumber>
    </recommendedName>
</protein>
<keyword evidence="5" id="KW-0812">Transmembrane</keyword>
<comment type="catalytic activity">
    <reaction evidence="10 15">
        <text>3-O-(beta-D-galactosyl-(1-&gt;3)-beta-D-galactosyl-(1-&gt;4)-beta-D-xylosyl)-L-seryl-[protein] + UDP-alpha-D-glucuronate = 3-O-(beta-D-GlcA-(1-&gt;3)-beta-D-Gal-(1-&gt;3)-beta-D-Gal-(1-&gt;4)-beta-D-Xyl)-L-seryl-[protein] + UDP + H(+)</text>
        <dbReference type="Rhea" id="RHEA:24168"/>
        <dbReference type="Rhea" id="RHEA-COMP:12571"/>
        <dbReference type="Rhea" id="RHEA-COMP:12573"/>
        <dbReference type="ChEBI" id="CHEBI:15378"/>
        <dbReference type="ChEBI" id="CHEBI:58052"/>
        <dbReference type="ChEBI" id="CHEBI:58223"/>
        <dbReference type="ChEBI" id="CHEBI:132090"/>
        <dbReference type="ChEBI" id="CHEBI:132093"/>
        <dbReference type="EC" id="2.4.1.135"/>
    </reaction>
</comment>
<evidence type="ECO:0000256" key="6">
    <source>
        <dbReference type="ARBA" id="ARBA00022968"/>
    </source>
</evidence>
<dbReference type="OrthoDB" id="675023at2759"/>
<dbReference type="InterPro" id="IPR005027">
    <property type="entry name" value="Glyco_trans_43"/>
</dbReference>
<dbReference type="Proteomes" id="UP000007879">
    <property type="component" value="Unassembled WGS sequence"/>
</dbReference>
<evidence type="ECO:0000256" key="1">
    <source>
        <dbReference type="ARBA" id="ARBA00004606"/>
    </source>
</evidence>
<evidence type="ECO:0000256" key="3">
    <source>
        <dbReference type="ARBA" id="ARBA00012641"/>
    </source>
</evidence>
<evidence type="ECO:0000313" key="17">
    <source>
        <dbReference type="Proteomes" id="UP000007879"/>
    </source>
</evidence>
<dbReference type="SUPFAM" id="SSF53448">
    <property type="entry name" value="Nucleotide-diphospho-sugar transferases"/>
    <property type="match status" value="1"/>
</dbReference>
<dbReference type="PANTHER" id="PTHR10896">
    <property type="entry name" value="GALACTOSYLGALACTOSYLXYLOSYLPROTEIN 3-BETA-GLUCURONOSYLTRANSFERASE BETA-1,3-GLUCURONYLTRANSFERASE"/>
    <property type="match status" value="1"/>
</dbReference>
<evidence type="ECO:0000256" key="13">
    <source>
        <dbReference type="PIRSR" id="PIRSR605027-3"/>
    </source>
</evidence>
<reference evidence="16" key="2">
    <citation type="submission" date="2017-05" db="UniProtKB">
        <authorList>
            <consortium name="EnsemblMetazoa"/>
        </authorList>
    </citation>
    <scope>IDENTIFICATION</scope>
</reference>
<organism evidence="16">
    <name type="scientific">Amphimedon queenslandica</name>
    <name type="common">Sponge</name>
    <dbReference type="NCBI Taxonomy" id="400682"/>
    <lineage>
        <taxon>Eukaryota</taxon>
        <taxon>Metazoa</taxon>
        <taxon>Porifera</taxon>
        <taxon>Demospongiae</taxon>
        <taxon>Heteroscleromorpha</taxon>
        <taxon>Haplosclerida</taxon>
        <taxon>Niphatidae</taxon>
        <taxon>Amphimedon</taxon>
    </lineage>
</organism>
<keyword evidence="17" id="KW-1185">Reference proteome</keyword>
<sequence length="343" mass="39140">MHVNSEDGDRSNLFPMKKSMMPRSKFKTTLMCIGLLGSHLFVAILVAINVRSEDVPEVSQIARKDLPSCFNAPIIHTNEAEKERGGGAVHEKIVFVITPTYKRHTQKVDLLTLCHSLSLSRTQVKWIVVEDSNNPTPLVSNLLSLCPVSSVHLSVKTPRKKTLVAKLFWKIMHGHRGLEQRNIALQWLRDNYSAKDCRGGVIYFADDDNRYDHRIFDVISKTVKAAVWPVGFAGHILYEGPVCHNNTITKWKSWAVRVGTNRKIPIDMAGFAVNLCQLFEKPEVYFDNAWSRGQLETEFLYQFVTNKEELECRGSDKEVLVWHVRTAKPSLYSGYQLEHFLET</sequence>
<evidence type="ECO:0000256" key="12">
    <source>
        <dbReference type="PIRSR" id="PIRSR605027-2"/>
    </source>
</evidence>
<feature type="binding site" evidence="13">
    <location>
        <position position="208"/>
    </location>
    <ligand>
        <name>Mn(2+)</name>
        <dbReference type="ChEBI" id="CHEBI:29035"/>
    </ligand>
</feature>
<keyword evidence="13 15" id="KW-0479">Metal-binding</keyword>
<dbReference type="GO" id="GO:0050650">
    <property type="term" value="P:chondroitin sulfate proteoglycan biosynthetic process"/>
    <property type="evidence" value="ECO:0007669"/>
    <property type="project" value="TreeGrafter"/>
</dbReference>
<feature type="binding site" evidence="12">
    <location>
        <begin position="99"/>
        <end position="101"/>
    </location>
    <ligand>
        <name>UDP-alpha-D-glucuronate</name>
        <dbReference type="ChEBI" id="CHEBI:58052"/>
    </ligand>
</feature>
<dbReference type="GO" id="GO:0000139">
    <property type="term" value="C:Golgi membrane"/>
    <property type="evidence" value="ECO:0007669"/>
    <property type="project" value="UniProtKB-SubCell"/>
</dbReference>
<dbReference type="GO" id="GO:0015018">
    <property type="term" value="F:galactosylgalactosylxylosylprotein 3-beta-glucuronosyltransferase activity"/>
    <property type="evidence" value="ECO:0007669"/>
    <property type="project" value="UniProtKB-UniRule"/>
</dbReference>
<comment type="cofactor">
    <cofactor evidence="13 15">
        <name>Mn(2+)</name>
        <dbReference type="ChEBI" id="CHEBI:29035"/>
    </cofactor>
</comment>
<dbReference type="GO" id="GO:0005975">
    <property type="term" value="P:carbohydrate metabolic process"/>
    <property type="evidence" value="ECO:0007669"/>
    <property type="project" value="TreeGrafter"/>
</dbReference>
<keyword evidence="13 15" id="KW-0464">Manganese</keyword>
<dbReference type="Pfam" id="PF03360">
    <property type="entry name" value="Glyco_transf_43"/>
    <property type="match status" value="1"/>
</dbReference>
<evidence type="ECO:0000256" key="4">
    <source>
        <dbReference type="ARBA" id="ARBA00022679"/>
    </source>
</evidence>
<accession>A0A1X7UYA6</accession>
<reference evidence="17" key="1">
    <citation type="journal article" date="2010" name="Nature">
        <title>The Amphimedon queenslandica genome and the evolution of animal complexity.</title>
        <authorList>
            <person name="Srivastava M."/>
            <person name="Simakov O."/>
            <person name="Chapman J."/>
            <person name="Fahey B."/>
            <person name="Gauthier M.E."/>
            <person name="Mitros T."/>
            <person name="Richards G.S."/>
            <person name="Conaco C."/>
            <person name="Dacre M."/>
            <person name="Hellsten U."/>
            <person name="Larroux C."/>
            <person name="Putnam N.H."/>
            <person name="Stanke M."/>
            <person name="Adamska M."/>
            <person name="Darling A."/>
            <person name="Degnan S.M."/>
            <person name="Oakley T.H."/>
            <person name="Plachetzki D.C."/>
            <person name="Zhai Y."/>
            <person name="Adamski M."/>
            <person name="Calcino A."/>
            <person name="Cummins S.F."/>
            <person name="Goodstein D.M."/>
            <person name="Harris C."/>
            <person name="Jackson D.J."/>
            <person name="Leys S.P."/>
            <person name="Shu S."/>
            <person name="Woodcroft B.J."/>
            <person name="Vervoort M."/>
            <person name="Kosik K.S."/>
            <person name="Manning G."/>
            <person name="Degnan B.M."/>
            <person name="Rokhsar D.S."/>
        </authorList>
    </citation>
    <scope>NUCLEOTIDE SEQUENCE [LARGE SCALE GENOMIC DNA]</scope>
</reference>
<comment type="pathway">
    <text evidence="15">Protein modification; protein glycosylation.</text>
</comment>
<feature type="binding site" evidence="12">
    <location>
        <begin position="323"/>
        <end position="325"/>
    </location>
    <ligand>
        <name>UDP-alpha-D-glucuronate</name>
        <dbReference type="ChEBI" id="CHEBI:58052"/>
    </ligand>
</feature>
<keyword evidence="9" id="KW-0325">Glycoprotein</keyword>
<evidence type="ECO:0000256" key="2">
    <source>
        <dbReference type="ARBA" id="ARBA00007706"/>
    </source>
</evidence>
<evidence type="ECO:0000313" key="16">
    <source>
        <dbReference type="EnsemblMetazoa" id="Aqu2.1.32753_001"/>
    </source>
</evidence>
<keyword evidence="15" id="KW-0333">Golgi apparatus</keyword>
<dbReference type="EnsemblMetazoa" id="XM_019996052.1">
    <property type="protein sequence ID" value="XP_019851611.1"/>
    <property type="gene ID" value="LOC100641889"/>
</dbReference>
<keyword evidence="6 15" id="KW-0735">Signal-anchor</keyword>
<feature type="binding site" evidence="12">
    <location>
        <position position="131"/>
    </location>
    <ligand>
        <name>UDP-alpha-D-glucuronate</name>
        <dbReference type="ChEBI" id="CHEBI:58052"/>
    </ligand>
</feature>
<dbReference type="STRING" id="400682.A0A1X7UYA6"/>
<dbReference type="InterPro" id="IPR029044">
    <property type="entry name" value="Nucleotide-diphossugar_trans"/>
</dbReference>
<feature type="binding site" evidence="12">
    <location>
        <position position="181"/>
    </location>
    <ligand>
        <name>UDP-alpha-D-glucuronate</name>
        <dbReference type="ChEBI" id="CHEBI:58052"/>
    </ligand>
</feature>
<keyword evidence="8" id="KW-0472">Membrane</keyword>
<feature type="site" description="Interaction with galactose moiety of substrate glycoprotein" evidence="14">
    <location>
        <position position="239"/>
    </location>
</feature>
<evidence type="ECO:0000256" key="11">
    <source>
        <dbReference type="PIRSR" id="PIRSR605027-1"/>
    </source>
</evidence>
<evidence type="ECO:0000256" key="5">
    <source>
        <dbReference type="ARBA" id="ARBA00022692"/>
    </source>
</evidence>
<dbReference type="CDD" id="cd00218">
    <property type="entry name" value="GlcAT-I"/>
    <property type="match status" value="1"/>
</dbReference>
<evidence type="ECO:0000256" key="9">
    <source>
        <dbReference type="ARBA" id="ARBA00023180"/>
    </source>
</evidence>
<dbReference type="PANTHER" id="PTHR10896:SF65">
    <property type="entry name" value="GALACTOSYLGALACTOSYLXYLOSYLPROTEIN 3-BETA-GLUCURONOSYLTRANSFERASE 3"/>
    <property type="match status" value="1"/>
</dbReference>
<dbReference type="InParanoid" id="A0A1X7UYA6"/>
<evidence type="ECO:0000256" key="15">
    <source>
        <dbReference type="RuleBase" id="RU363127"/>
    </source>
</evidence>
<feature type="active site" description="Proton donor/acceptor" evidence="11">
    <location>
        <position position="296"/>
    </location>
</feature>
<gene>
    <name evidence="16" type="primary">100641889</name>
</gene>
<proteinExistence type="inferred from homology"/>
<comment type="subcellular location">
    <subcellularLocation>
        <location evidence="15">Golgi apparatus membrane</location>
        <topology evidence="15">Single-pass type II membrane protein</topology>
    </subcellularLocation>
    <subcellularLocation>
        <location evidence="1">Membrane</location>
        <topology evidence="1">Single-pass type II membrane protein</topology>
    </subcellularLocation>
</comment>
<keyword evidence="7" id="KW-1133">Transmembrane helix</keyword>
<dbReference type="UniPathway" id="UPA00378"/>
<feature type="binding site" evidence="12">
    <location>
        <begin position="206"/>
        <end position="208"/>
    </location>
    <ligand>
        <name>UDP-alpha-D-glucuronate</name>
        <dbReference type="ChEBI" id="CHEBI:58052"/>
    </ligand>
</feature>
<evidence type="ECO:0000256" key="14">
    <source>
        <dbReference type="PIRSR" id="PIRSR605027-4"/>
    </source>
</evidence>
<dbReference type="EnsemblMetazoa" id="Aqu2.1.32753_001">
    <property type="protein sequence ID" value="Aqu2.1.32753_001"/>
    <property type="gene ID" value="Aqu2.1.32753"/>
</dbReference>
<evidence type="ECO:0000256" key="10">
    <source>
        <dbReference type="ARBA" id="ARBA00047979"/>
    </source>
</evidence>
<dbReference type="eggNOG" id="KOG1476">
    <property type="taxonomic scope" value="Eukaryota"/>
</dbReference>
<keyword evidence="4 15" id="KW-0808">Transferase</keyword>
<dbReference type="AlphaFoldDB" id="A0A1X7UYA6"/>
<dbReference type="GO" id="GO:0046872">
    <property type="term" value="F:metal ion binding"/>
    <property type="evidence" value="ECO:0007669"/>
    <property type="project" value="UniProtKB-KW"/>
</dbReference>
<feature type="binding site" evidence="12">
    <location>
        <position position="176"/>
    </location>
    <ligand>
        <name>UDP-alpha-D-glucuronate</name>
        <dbReference type="ChEBI" id="CHEBI:58052"/>
    </ligand>
</feature>